<dbReference type="Gene3D" id="6.10.250.940">
    <property type="match status" value="1"/>
</dbReference>
<feature type="signal peptide" evidence="9">
    <location>
        <begin position="1"/>
        <end position="26"/>
    </location>
</feature>
<name>A0AAV3QGS2_LITER</name>
<evidence type="ECO:0000313" key="11">
    <source>
        <dbReference type="Proteomes" id="UP001454036"/>
    </source>
</evidence>
<keyword evidence="5 9" id="KW-0645">Protease</keyword>
<comment type="caution">
    <text evidence="10">The sequence shown here is derived from an EMBL/GenBank/DDBJ whole genome shotgun (WGS) entry which is preliminary data.</text>
</comment>
<dbReference type="PROSITE" id="PS00131">
    <property type="entry name" value="CARBOXYPEPT_SER_SER"/>
    <property type="match status" value="1"/>
</dbReference>
<proteinExistence type="inferred from homology"/>
<evidence type="ECO:0000256" key="2">
    <source>
        <dbReference type="ARBA" id="ARBA00009431"/>
    </source>
</evidence>
<dbReference type="EC" id="3.4.16.-" evidence="9"/>
<comment type="similarity">
    <text evidence="2 9">Belongs to the peptidase S10 family.</text>
</comment>
<evidence type="ECO:0000256" key="7">
    <source>
        <dbReference type="ARBA" id="ARBA00023157"/>
    </source>
</evidence>
<keyword evidence="3" id="KW-0964">Secreted</keyword>
<dbReference type="Proteomes" id="UP001454036">
    <property type="component" value="Unassembled WGS sequence"/>
</dbReference>
<evidence type="ECO:0000313" key="10">
    <source>
        <dbReference type="EMBL" id="GAA0161352.1"/>
    </source>
</evidence>
<dbReference type="InterPro" id="IPR018202">
    <property type="entry name" value="Ser_caboxypep_ser_AS"/>
</dbReference>
<dbReference type="GO" id="GO:0005773">
    <property type="term" value="C:vacuole"/>
    <property type="evidence" value="ECO:0007669"/>
    <property type="project" value="TreeGrafter"/>
</dbReference>
<keyword evidence="9" id="KW-0732">Signal</keyword>
<dbReference type="AlphaFoldDB" id="A0AAV3QGS2"/>
<dbReference type="SUPFAM" id="SSF53474">
    <property type="entry name" value="alpha/beta-Hydrolases"/>
    <property type="match status" value="1"/>
</dbReference>
<evidence type="ECO:0000256" key="3">
    <source>
        <dbReference type="ARBA" id="ARBA00022525"/>
    </source>
</evidence>
<evidence type="ECO:0000256" key="8">
    <source>
        <dbReference type="ARBA" id="ARBA00023180"/>
    </source>
</evidence>
<dbReference type="PRINTS" id="PR00724">
    <property type="entry name" value="CRBOXYPTASEC"/>
</dbReference>
<evidence type="ECO:0000256" key="6">
    <source>
        <dbReference type="ARBA" id="ARBA00022801"/>
    </source>
</evidence>
<dbReference type="Pfam" id="PF00450">
    <property type="entry name" value="Peptidase_S10"/>
    <property type="match status" value="1"/>
</dbReference>
<protein>
    <recommendedName>
        <fullName evidence="9">Carboxypeptidase</fullName>
        <ecNumber evidence="9">3.4.16.-</ecNumber>
    </recommendedName>
</protein>
<evidence type="ECO:0000256" key="9">
    <source>
        <dbReference type="RuleBase" id="RU361156"/>
    </source>
</evidence>
<accession>A0AAV3QGS2</accession>
<dbReference type="PANTHER" id="PTHR11802">
    <property type="entry name" value="SERINE PROTEASE FAMILY S10 SERINE CARBOXYPEPTIDASE"/>
    <property type="match status" value="1"/>
</dbReference>
<keyword evidence="4 9" id="KW-0121">Carboxypeptidase</keyword>
<keyword evidence="11" id="KW-1185">Reference proteome</keyword>
<dbReference type="InterPro" id="IPR029058">
    <property type="entry name" value="AB_hydrolase_fold"/>
</dbReference>
<dbReference type="GO" id="GO:0005576">
    <property type="term" value="C:extracellular region"/>
    <property type="evidence" value="ECO:0007669"/>
    <property type="project" value="UniProtKB-SubCell"/>
</dbReference>
<dbReference type="PANTHER" id="PTHR11802:SF31">
    <property type="entry name" value="SERINE CARBOXYPEPTIDASE-LIKE 34"/>
    <property type="match status" value="1"/>
</dbReference>
<feature type="chain" id="PRO_5043089973" description="Carboxypeptidase" evidence="9">
    <location>
        <begin position="27"/>
        <end position="394"/>
    </location>
</feature>
<keyword evidence="8" id="KW-0325">Glycoprotein</keyword>
<dbReference type="Gene3D" id="3.40.50.1820">
    <property type="entry name" value="alpha/beta hydrolase"/>
    <property type="match status" value="1"/>
</dbReference>
<dbReference type="GO" id="GO:0004185">
    <property type="term" value="F:serine-type carboxypeptidase activity"/>
    <property type="evidence" value="ECO:0007669"/>
    <property type="project" value="UniProtKB-UniRule"/>
</dbReference>
<evidence type="ECO:0000256" key="4">
    <source>
        <dbReference type="ARBA" id="ARBA00022645"/>
    </source>
</evidence>
<reference evidence="10 11" key="1">
    <citation type="submission" date="2024-01" db="EMBL/GenBank/DDBJ databases">
        <title>The complete chloroplast genome sequence of Lithospermum erythrorhizon: insights into the phylogenetic relationship among Boraginaceae species and the maternal lineages of purple gromwells.</title>
        <authorList>
            <person name="Okada T."/>
            <person name="Watanabe K."/>
        </authorList>
    </citation>
    <scope>NUCLEOTIDE SEQUENCE [LARGE SCALE GENOMIC DNA]</scope>
</reference>
<dbReference type="InterPro" id="IPR001563">
    <property type="entry name" value="Peptidase_S10"/>
</dbReference>
<keyword evidence="6 9" id="KW-0378">Hydrolase</keyword>
<comment type="subcellular location">
    <subcellularLocation>
        <location evidence="1">Secreted</location>
    </subcellularLocation>
</comment>
<evidence type="ECO:0000256" key="1">
    <source>
        <dbReference type="ARBA" id="ARBA00004613"/>
    </source>
</evidence>
<keyword evidence="7" id="KW-1015">Disulfide bond</keyword>
<gene>
    <name evidence="10" type="ORF">LIER_17688</name>
</gene>
<dbReference type="GO" id="GO:0006508">
    <property type="term" value="P:proteolysis"/>
    <property type="evidence" value="ECO:0007669"/>
    <property type="project" value="UniProtKB-KW"/>
</dbReference>
<dbReference type="FunFam" id="3.40.50.1820:FF:000013">
    <property type="entry name" value="Carboxypeptidase"/>
    <property type="match status" value="1"/>
</dbReference>
<sequence>MKMMSHLYTHLLLIVVTCGLASVVLAARHPPVNPHGGVLEEQEADRVIGLPGQPPVSFDHYAGYVTVNETHGRALFYWFFEATKNPQKKPLVLWLNGGPGCSSIGYGEAEELGPFLTQKDKPDLKFNYNSWNKAANLLFLESPVGTGFSYSNTSTDIKELGDTIAAQDAYMFLVNWFKRFPQFKSHEFYIAGESYAGHYVPQLSEVIFDKNKVVSKDEFINLKGFMVGNAVLNDETDQKGMIDYAWDHAVISDKLYEDIKKTCDFSTKNLTDICTQNLNKYYDVYSIMDMYSLYAPFCAEANSTSRRLPVIQGIAPHLFSKIDGYHRAPSGYDPCLSDYTNTYLNRPDVQKALHANITKIPYPWTHCRYVCPPTTWNINRGVWCVLSNYIDEMI</sequence>
<evidence type="ECO:0000256" key="5">
    <source>
        <dbReference type="ARBA" id="ARBA00022670"/>
    </source>
</evidence>
<organism evidence="10 11">
    <name type="scientific">Lithospermum erythrorhizon</name>
    <name type="common">Purple gromwell</name>
    <name type="synonym">Lithospermum officinale var. erythrorhizon</name>
    <dbReference type="NCBI Taxonomy" id="34254"/>
    <lineage>
        <taxon>Eukaryota</taxon>
        <taxon>Viridiplantae</taxon>
        <taxon>Streptophyta</taxon>
        <taxon>Embryophyta</taxon>
        <taxon>Tracheophyta</taxon>
        <taxon>Spermatophyta</taxon>
        <taxon>Magnoliopsida</taxon>
        <taxon>eudicotyledons</taxon>
        <taxon>Gunneridae</taxon>
        <taxon>Pentapetalae</taxon>
        <taxon>asterids</taxon>
        <taxon>lamiids</taxon>
        <taxon>Boraginales</taxon>
        <taxon>Boraginaceae</taxon>
        <taxon>Boraginoideae</taxon>
        <taxon>Lithospermeae</taxon>
        <taxon>Lithospermum</taxon>
    </lineage>
</organism>
<dbReference type="EMBL" id="BAABME010004147">
    <property type="protein sequence ID" value="GAA0161352.1"/>
    <property type="molecule type" value="Genomic_DNA"/>
</dbReference>